<protein>
    <submittedName>
        <fullName evidence="1">Uncharacterized protein</fullName>
    </submittedName>
</protein>
<evidence type="ECO:0000313" key="2">
    <source>
        <dbReference type="Proteomes" id="UP000824120"/>
    </source>
</evidence>
<gene>
    <name evidence="1" type="ORF">H5410_026397</name>
</gene>
<sequence>MKCMRDNIKDFDFVTKSRFSQSSPVSRVEESPNHDILTSREVRASFNENLADNGSIRRRSNLSTGPGLQDEVVLSTSSSFRRKSHLLAATRTKSRLMDPPKQETCHVFISNVE</sequence>
<comment type="caution">
    <text evidence="1">The sequence shown here is derived from an EMBL/GenBank/DDBJ whole genome shotgun (WGS) entry which is preliminary data.</text>
</comment>
<evidence type="ECO:0000313" key="1">
    <source>
        <dbReference type="EMBL" id="KAG5604905.1"/>
    </source>
</evidence>
<dbReference type="Proteomes" id="UP000824120">
    <property type="component" value="Chromosome 5"/>
</dbReference>
<dbReference type="AlphaFoldDB" id="A0A9J5YWF3"/>
<organism evidence="1 2">
    <name type="scientific">Solanum commersonii</name>
    <name type="common">Commerson's wild potato</name>
    <name type="synonym">Commerson's nightshade</name>
    <dbReference type="NCBI Taxonomy" id="4109"/>
    <lineage>
        <taxon>Eukaryota</taxon>
        <taxon>Viridiplantae</taxon>
        <taxon>Streptophyta</taxon>
        <taxon>Embryophyta</taxon>
        <taxon>Tracheophyta</taxon>
        <taxon>Spermatophyta</taxon>
        <taxon>Magnoliopsida</taxon>
        <taxon>eudicotyledons</taxon>
        <taxon>Gunneridae</taxon>
        <taxon>Pentapetalae</taxon>
        <taxon>asterids</taxon>
        <taxon>lamiids</taxon>
        <taxon>Solanales</taxon>
        <taxon>Solanaceae</taxon>
        <taxon>Solanoideae</taxon>
        <taxon>Solaneae</taxon>
        <taxon>Solanum</taxon>
    </lineage>
</organism>
<keyword evidence="2" id="KW-1185">Reference proteome</keyword>
<reference evidence="1 2" key="1">
    <citation type="submission" date="2020-09" db="EMBL/GenBank/DDBJ databases">
        <title>De no assembly of potato wild relative species, Solanum commersonii.</title>
        <authorList>
            <person name="Cho K."/>
        </authorList>
    </citation>
    <scope>NUCLEOTIDE SEQUENCE [LARGE SCALE GENOMIC DNA]</scope>
    <source>
        <strain evidence="1">LZ3.2</strain>
        <tissue evidence="1">Leaf</tissue>
    </source>
</reference>
<proteinExistence type="predicted"/>
<dbReference type="EMBL" id="JACXVP010000005">
    <property type="protein sequence ID" value="KAG5604905.1"/>
    <property type="molecule type" value="Genomic_DNA"/>
</dbReference>
<dbReference type="OrthoDB" id="1790640at2759"/>
<name>A0A9J5YWF3_SOLCO</name>
<accession>A0A9J5YWF3</accession>